<evidence type="ECO:0000313" key="3">
    <source>
        <dbReference type="Proteomes" id="UP000601435"/>
    </source>
</evidence>
<dbReference type="AlphaFoldDB" id="A0A813CAM3"/>
<organism evidence="2 3">
    <name type="scientific">Symbiodinium necroappetens</name>
    <dbReference type="NCBI Taxonomy" id="1628268"/>
    <lineage>
        <taxon>Eukaryota</taxon>
        <taxon>Sar</taxon>
        <taxon>Alveolata</taxon>
        <taxon>Dinophyceae</taxon>
        <taxon>Suessiales</taxon>
        <taxon>Symbiodiniaceae</taxon>
        <taxon>Symbiodinium</taxon>
    </lineage>
</organism>
<protein>
    <submittedName>
        <fullName evidence="2">Pol protein</fullName>
    </submittedName>
</protein>
<keyword evidence="3" id="KW-1185">Reference proteome</keyword>
<evidence type="ECO:0000313" key="2">
    <source>
        <dbReference type="EMBL" id="CAE7941691.1"/>
    </source>
</evidence>
<dbReference type="EMBL" id="CAJNJA010094678">
    <property type="protein sequence ID" value="CAE7941691.1"/>
    <property type="molecule type" value="Genomic_DNA"/>
</dbReference>
<sequence length="183" mass="20182">HHGKGKGWRRSPAEDLERWLVRALRHGDFERGGYLSIERLKQTFECSEELRRAATRLDQNARKTRIDYSRPGLQPGGGPGGRLANHFVVGPMPTQWSEARNFRPWRLRRLPWTRPRLQPAARMWALGAGGADADTEESSSDSDLPDTTAPAAAPKAEAPEGAAAAASKERAAADVDMGDEMTE</sequence>
<reference evidence="2" key="1">
    <citation type="submission" date="2021-02" db="EMBL/GenBank/DDBJ databases">
        <authorList>
            <person name="Dougan E. K."/>
            <person name="Rhodes N."/>
            <person name="Thang M."/>
            <person name="Chan C."/>
        </authorList>
    </citation>
    <scope>NUCLEOTIDE SEQUENCE</scope>
</reference>
<feature type="compositionally biased region" description="Low complexity" evidence="1">
    <location>
        <begin position="145"/>
        <end position="166"/>
    </location>
</feature>
<comment type="caution">
    <text evidence="2">The sequence shown here is derived from an EMBL/GenBank/DDBJ whole genome shotgun (WGS) entry which is preliminary data.</text>
</comment>
<name>A0A813CAM3_9DINO</name>
<accession>A0A813CAM3</accession>
<feature type="region of interest" description="Disordered" evidence="1">
    <location>
        <begin position="128"/>
        <end position="183"/>
    </location>
</feature>
<feature type="non-terminal residue" evidence="2">
    <location>
        <position position="183"/>
    </location>
</feature>
<dbReference type="Proteomes" id="UP000601435">
    <property type="component" value="Unassembled WGS sequence"/>
</dbReference>
<gene>
    <name evidence="2" type="primary">pol</name>
    <name evidence="2" type="ORF">SNEC2469_LOCUS34372</name>
</gene>
<feature type="non-terminal residue" evidence="2">
    <location>
        <position position="1"/>
    </location>
</feature>
<dbReference type="OrthoDB" id="10681030at2759"/>
<feature type="compositionally biased region" description="Acidic residues" evidence="1">
    <location>
        <begin position="133"/>
        <end position="144"/>
    </location>
</feature>
<evidence type="ECO:0000256" key="1">
    <source>
        <dbReference type="SAM" id="MobiDB-lite"/>
    </source>
</evidence>
<proteinExistence type="predicted"/>